<dbReference type="EMBL" id="JAVDYC010000001">
    <property type="protein sequence ID" value="MDR7322938.1"/>
    <property type="molecule type" value="Genomic_DNA"/>
</dbReference>
<proteinExistence type="predicted"/>
<sequence>MPRKDFLTLDEFLEEQEVPRSTFFRWKAQGKAPVCYKLPNREIRIRRTQYEAWLNSLEEQSAA</sequence>
<accession>A0AAE3ZN18</accession>
<keyword evidence="1" id="KW-0238">DNA-binding</keyword>
<dbReference type="RefSeq" id="WP_310414056.1">
    <property type="nucleotide sequence ID" value="NZ_JAVDYC010000001.1"/>
</dbReference>
<gene>
    <name evidence="1" type="ORF">J2S44_003188</name>
</gene>
<reference evidence="1 2" key="1">
    <citation type="submission" date="2023-07" db="EMBL/GenBank/DDBJ databases">
        <title>Sequencing the genomes of 1000 actinobacteria strains.</title>
        <authorList>
            <person name="Klenk H.-P."/>
        </authorList>
    </citation>
    <scope>NUCLEOTIDE SEQUENCE [LARGE SCALE GENOMIC DNA]</scope>
    <source>
        <strain evidence="1 2">DSM 44711</strain>
    </source>
</reference>
<comment type="caution">
    <text evidence="1">The sequence shown here is derived from an EMBL/GenBank/DDBJ whole genome shotgun (WGS) entry which is preliminary data.</text>
</comment>
<dbReference type="Proteomes" id="UP001183629">
    <property type="component" value="Unassembled WGS sequence"/>
</dbReference>
<evidence type="ECO:0000313" key="1">
    <source>
        <dbReference type="EMBL" id="MDR7322938.1"/>
    </source>
</evidence>
<keyword evidence="2" id="KW-1185">Reference proteome</keyword>
<organism evidence="1 2">
    <name type="scientific">Catenuloplanes niger</name>
    <dbReference type="NCBI Taxonomy" id="587534"/>
    <lineage>
        <taxon>Bacteria</taxon>
        <taxon>Bacillati</taxon>
        <taxon>Actinomycetota</taxon>
        <taxon>Actinomycetes</taxon>
        <taxon>Micromonosporales</taxon>
        <taxon>Micromonosporaceae</taxon>
        <taxon>Catenuloplanes</taxon>
    </lineage>
</organism>
<name>A0AAE3ZN18_9ACTN</name>
<dbReference type="AlphaFoldDB" id="A0AAE3ZN18"/>
<dbReference type="GO" id="GO:0003677">
    <property type="term" value="F:DNA binding"/>
    <property type="evidence" value="ECO:0007669"/>
    <property type="project" value="UniProtKB-KW"/>
</dbReference>
<evidence type="ECO:0000313" key="2">
    <source>
        <dbReference type="Proteomes" id="UP001183629"/>
    </source>
</evidence>
<protein>
    <submittedName>
        <fullName evidence="1">DNA-binding transcriptional regulator AlpA</fullName>
    </submittedName>
</protein>